<evidence type="ECO:0000313" key="3">
    <source>
        <dbReference type="Proteomes" id="UP001153269"/>
    </source>
</evidence>
<feature type="region of interest" description="Disordered" evidence="1">
    <location>
        <begin position="1"/>
        <end position="71"/>
    </location>
</feature>
<dbReference type="EMBL" id="CADEAL010004455">
    <property type="protein sequence ID" value="CAB1459972.1"/>
    <property type="molecule type" value="Genomic_DNA"/>
</dbReference>
<name>A0A9N7W2Z1_PLEPL</name>
<feature type="compositionally biased region" description="Basic and acidic residues" evidence="1">
    <location>
        <begin position="18"/>
        <end position="37"/>
    </location>
</feature>
<feature type="compositionally biased region" description="Basic and acidic residues" evidence="1">
    <location>
        <begin position="50"/>
        <end position="59"/>
    </location>
</feature>
<evidence type="ECO:0000256" key="1">
    <source>
        <dbReference type="SAM" id="MobiDB-lite"/>
    </source>
</evidence>
<comment type="caution">
    <text evidence="2">The sequence shown here is derived from an EMBL/GenBank/DDBJ whole genome shotgun (WGS) entry which is preliminary data.</text>
</comment>
<organism evidence="2 3">
    <name type="scientific">Pleuronectes platessa</name>
    <name type="common">European plaice</name>
    <dbReference type="NCBI Taxonomy" id="8262"/>
    <lineage>
        <taxon>Eukaryota</taxon>
        <taxon>Metazoa</taxon>
        <taxon>Chordata</taxon>
        <taxon>Craniata</taxon>
        <taxon>Vertebrata</taxon>
        <taxon>Euteleostomi</taxon>
        <taxon>Actinopterygii</taxon>
        <taxon>Neopterygii</taxon>
        <taxon>Teleostei</taxon>
        <taxon>Neoteleostei</taxon>
        <taxon>Acanthomorphata</taxon>
        <taxon>Carangaria</taxon>
        <taxon>Pleuronectiformes</taxon>
        <taxon>Pleuronectoidei</taxon>
        <taxon>Pleuronectidae</taxon>
        <taxon>Pleuronectes</taxon>
    </lineage>
</organism>
<dbReference type="AlphaFoldDB" id="A0A9N7W2Z1"/>
<proteinExistence type="predicted"/>
<sequence length="178" mass="20492">MFSGWRRVCGSPSQVEGGYRDRDTGTQVHRDTGDRDLVTQSQTQRQIRMQMERQMKRQTETQGTQTKTDMRKKNHICANDLNIRMLSLCEFEQTAELRHKSEMNLVPDDDDSSKQVFFHLCIVVEEEKRLGIRESQPIGDPWRAKHQCSLQEINLHTGLIDLSYIQKVSATLAASGLV</sequence>
<protein>
    <submittedName>
        <fullName evidence="2">Uncharacterized protein</fullName>
    </submittedName>
</protein>
<accession>A0A9N7W2Z1</accession>
<reference evidence="2" key="1">
    <citation type="submission" date="2020-03" db="EMBL/GenBank/DDBJ databases">
        <authorList>
            <person name="Weist P."/>
        </authorList>
    </citation>
    <scope>NUCLEOTIDE SEQUENCE</scope>
</reference>
<dbReference type="Proteomes" id="UP001153269">
    <property type="component" value="Unassembled WGS sequence"/>
</dbReference>
<gene>
    <name evidence="2" type="ORF">PLEPLA_LOCUS47809</name>
</gene>
<evidence type="ECO:0000313" key="2">
    <source>
        <dbReference type="EMBL" id="CAB1459972.1"/>
    </source>
</evidence>
<keyword evidence="3" id="KW-1185">Reference proteome</keyword>